<reference evidence="3 4" key="1">
    <citation type="submission" date="2017-08" db="EMBL/GenBank/DDBJ databases">
        <title>Infants hospitalized years apart are colonized by the same room-sourced microbial strains.</title>
        <authorList>
            <person name="Brooks B."/>
            <person name="Olm M.R."/>
            <person name="Firek B.A."/>
            <person name="Baker R."/>
            <person name="Thomas B.C."/>
            <person name="Morowitz M.J."/>
            <person name="Banfield J.F."/>
        </authorList>
    </citation>
    <scope>NUCLEOTIDE SEQUENCE [LARGE SCALE GENOMIC DNA]</scope>
    <source>
        <strain evidence="3">S2_018_000_R2_104</strain>
    </source>
</reference>
<dbReference type="Pfam" id="PF06230">
    <property type="entry name" value="LpxI_C"/>
    <property type="match status" value="1"/>
</dbReference>
<dbReference type="AlphaFoldDB" id="A0A2W5BMV8"/>
<dbReference type="Gene3D" id="3.40.50.20">
    <property type="match status" value="1"/>
</dbReference>
<evidence type="ECO:0000313" key="4">
    <source>
        <dbReference type="Proteomes" id="UP000249557"/>
    </source>
</evidence>
<dbReference type="PANTHER" id="PTHR39962">
    <property type="entry name" value="BLL4848 PROTEIN"/>
    <property type="match status" value="1"/>
</dbReference>
<dbReference type="PANTHER" id="PTHR39962:SF1">
    <property type="entry name" value="LPXI FAMILY PROTEIN"/>
    <property type="match status" value="1"/>
</dbReference>
<accession>A0A2W5BMV8</accession>
<proteinExistence type="predicted"/>
<evidence type="ECO:0000259" key="2">
    <source>
        <dbReference type="Pfam" id="PF17930"/>
    </source>
</evidence>
<dbReference type="InterPro" id="IPR041255">
    <property type="entry name" value="LpxI_N"/>
</dbReference>
<protein>
    <submittedName>
        <fullName evidence="3">DUF1009 domain-containing protein</fullName>
    </submittedName>
</protein>
<name>A0A2W5BMV8_9BACT</name>
<evidence type="ECO:0000313" key="3">
    <source>
        <dbReference type="EMBL" id="PZO84541.1"/>
    </source>
</evidence>
<dbReference type="InterPro" id="IPR053174">
    <property type="entry name" value="LpxI"/>
</dbReference>
<feature type="domain" description="LpxI N-terminal" evidence="2">
    <location>
        <begin position="7"/>
        <end position="136"/>
    </location>
</feature>
<dbReference type="EMBL" id="QFNK01000173">
    <property type="protein sequence ID" value="PZO84541.1"/>
    <property type="molecule type" value="Genomic_DNA"/>
</dbReference>
<dbReference type="Proteomes" id="UP000249557">
    <property type="component" value="Unassembled WGS sequence"/>
</dbReference>
<organism evidence="3 4">
    <name type="scientific">Micavibrio aeruginosavorus</name>
    <dbReference type="NCBI Taxonomy" id="349221"/>
    <lineage>
        <taxon>Bacteria</taxon>
        <taxon>Pseudomonadati</taxon>
        <taxon>Bdellovibrionota</taxon>
        <taxon>Bdellovibrionia</taxon>
        <taxon>Bdellovibrionales</taxon>
        <taxon>Pseudobdellovibrionaceae</taxon>
        <taxon>Micavibrio</taxon>
    </lineage>
</organism>
<gene>
    <name evidence="3" type="ORF">DI626_08175</name>
</gene>
<dbReference type="Pfam" id="PF17930">
    <property type="entry name" value="LpxI_N"/>
    <property type="match status" value="1"/>
</dbReference>
<dbReference type="InterPro" id="IPR043167">
    <property type="entry name" value="LpxI_C_sf"/>
</dbReference>
<evidence type="ECO:0000259" key="1">
    <source>
        <dbReference type="Pfam" id="PF06230"/>
    </source>
</evidence>
<dbReference type="InterPro" id="IPR010415">
    <property type="entry name" value="LpxI_C"/>
</dbReference>
<dbReference type="Gene3D" id="3.40.140.80">
    <property type="match status" value="1"/>
</dbReference>
<feature type="domain" description="LpxI C-terminal" evidence="1">
    <location>
        <begin position="140"/>
        <end position="265"/>
    </location>
</feature>
<comment type="caution">
    <text evidence="3">The sequence shown here is derived from an EMBL/GenBank/DDBJ whole genome shotgun (WGS) entry which is preliminary data.</text>
</comment>
<sequence>MKALPKKLGIVAGGGLLPAKLLAFCDANGIETFVVGFDGHVDPELLQGRDHMLTRIGAAGSILKTLQERECDDLVLIGSVKRPKLSELRPDLRTAAFFAKLGLRAIGDDGLLKALRAELEKEGFRIHGIHEILDGLLMTKGVLGKCHPTEDQYEDIRIGLAGSRKLGAEDIGQCVVALNEEIIGTEDAEGTNSLIRRAAQPGAILVKSSKPQQDRKLDMPTIGSDTVRLCASLGYAGIAAEYDGVLLADRDVMVTLADELGLFIVGV</sequence>